<gene>
    <name evidence="4" type="ORF">CCMP2556_LOCUS5605</name>
</gene>
<dbReference type="Pfam" id="PF13812">
    <property type="entry name" value="PPR_3"/>
    <property type="match status" value="2"/>
</dbReference>
<reference evidence="4 5" key="1">
    <citation type="submission" date="2024-02" db="EMBL/GenBank/DDBJ databases">
        <authorList>
            <person name="Chen Y."/>
            <person name="Shah S."/>
            <person name="Dougan E. K."/>
            <person name="Thang M."/>
            <person name="Chan C."/>
        </authorList>
    </citation>
    <scope>NUCLEOTIDE SEQUENCE [LARGE SCALE GENOMIC DNA]</scope>
</reference>
<dbReference type="NCBIfam" id="TIGR00756">
    <property type="entry name" value="PPR"/>
    <property type="match status" value="1"/>
</dbReference>
<dbReference type="PROSITE" id="PS51375">
    <property type="entry name" value="PPR"/>
    <property type="match status" value="3"/>
</dbReference>
<evidence type="ECO:0000313" key="5">
    <source>
        <dbReference type="Proteomes" id="UP001642484"/>
    </source>
</evidence>
<feature type="repeat" description="PPR" evidence="2">
    <location>
        <begin position="186"/>
        <end position="220"/>
    </location>
</feature>
<name>A0ABP0ICP5_9DINO</name>
<organism evidence="4 5">
    <name type="scientific">Durusdinium trenchii</name>
    <dbReference type="NCBI Taxonomy" id="1381693"/>
    <lineage>
        <taxon>Eukaryota</taxon>
        <taxon>Sar</taxon>
        <taxon>Alveolata</taxon>
        <taxon>Dinophyceae</taxon>
        <taxon>Suessiales</taxon>
        <taxon>Symbiodiniaceae</taxon>
        <taxon>Durusdinium</taxon>
    </lineage>
</organism>
<dbReference type="Proteomes" id="UP001642484">
    <property type="component" value="Unassembled WGS sequence"/>
</dbReference>
<feature type="repeat" description="PPR" evidence="2">
    <location>
        <begin position="256"/>
        <end position="290"/>
    </location>
</feature>
<dbReference type="Gene3D" id="1.25.40.10">
    <property type="entry name" value="Tetratricopeptide repeat domain"/>
    <property type="match status" value="2"/>
</dbReference>
<evidence type="ECO:0000256" key="1">
    <source>
        <dbReference type="ARBA" id="ARBA00022737"/>
    </source>
</evidence>
<dbReference type="PANTHER" id="PTHR47447">
    <property type="entry name" value="OS03G0856100 PROTEIN"/>
    <property type="match status" value="1"/>
</dbReference>
<dbReference type="SUPFAM" id="SSF48452">
    <property type="entry name" value="TPR-like"/>
    <property type="match status" value="1"/>
</dbReference>
<evidence type="ECO:0000256" key="3">
    <source>
        <dbReference type="SAM" id="SignalP"/>
    </source>
</evidence>
<dbReference type="PANTHER" id="PTHR47447:SF28">
    <property type="entry name" value="PENTACOTRIPEPTIDE-REPEAT REGION OF PRORP DOMAIN-CONTAINING PROTEIN"/>
    <property type="match status" value="1"/>
</dbReference>
<keyword evidence="3" id="KW-0732">Signal</keyword>
<keyword evidence="5" id="KW-1185">Reference proteome</keyword>
<dbReference type="EMBL" id="CAXAMN010002348">
    <property type="protein sequence ID" value="CAK8999292.1"/>
    <property type="molecule type" value="Genomic_DNA"/>
</dbReference>
<proteinExistence type="predicted"/>
<dbReference type="InterPro" id="IPR002885">
    <property type="entry name" value="PPR_rpt"/>
</dbReference>
<feature type="signal peptide" evidence="3">
    <location>
        <begin position="1"/>
        <end position="21"/>
    </location>
</feature>
<feature type="repeat" description="PPR" evidence="2">
    <location>
        <begin position="221"/>
        <end position="255"/>
    </location>
</feature>
<dbReference type="InterPro" id="IPR011990">
    <property type="entry name" value="TPR-like_helical_dom_sf"/>
</dbReference>
<keyword evidence="1" id="KW-0677">Repeat</keyword>
<evidence type="ECO:0008006" key="6">
    <source>
        <dbReference type="Google" id="ProtNLM"/>
    </source>
</evidence>
<protein>
    <recommendedName>
        <fullName evidence="6">Pentatricopeptide repeat-containing protein</fullName>
    </recommendedName>
</protein>
<feature type="chain" id="PRO_5045709422" description="Pentatricopeptide repeat-containing protein" evidence="3">
    <location>
        <begin position="22"/>
        <end position="472"/>
    </location>
</feature>
<accession>A0ABP0ICP5</accession>
<evidence type="ECO:0000256" key="2">
    <source>
        <dbReference type="PROSITE-ProRule" id="PRU00708"/>
    </source>
</evidence>
<evidence type="ECO:0000313" key="4">
    <source>
        <dbReference type="EMBL" id="CAK8999292.1"/>
    </source>
</evidence>
<sequence>MNLKRFIAILAALDQLQQVFAKEAQNCKVAAFDLLASAQEVALLIAAFTVGWHLIGPCLGFLRRGKLVRNREVQDRGEEPNAAKEPSQICKAGDLVESWLRAAGQASFEDKDLPKPQLYTKALQACLMSNDLDSASQLLRRSSWQLPEGGRTAIQLVALARRFLKQRDISSAHKCIQSARRHIKVDLRTRRLFIVACAQSGSMDFSSKCFEELKREGLHPDFAMYSAMIRGFCHVGKVEDALTYFELMLRDRLQPDAMLFDALLEGCVSHNLLHGAEQVLASMKDLGVQPSNTTLAACIKLYSARGEIGRAYAVFDDMVQSHQLQPNAYVYGTLIAAALRNGRPELALATHDSGGCSPSARTYEHLMQCCLQLGLLERALEFLDEALGLKESAPSRRAFIDPKIVEELLVLIARRKESERLGMPLKRLEAADFELPETFHRFVKISESQFPLGSKRRADLDRWRSFSRHLCL</sequence>
<comment type="caution">
    <text evidence="4">The sequence shown here is derived from an EMBL/GenBank/DDBJ whole genome shotgun (WGS) entry which is preliminary data.</text>
</comment>